<dbReference type="EMBL" id="JAPQKN010000007">
    <property type="protein sequence ID" value="KAJ5152763.1"/>
    <property type="molecule type" value="Genomic_DNA"/>
</dbReference>
<gene>
    <name evidence="3" type="ORF">N7482_009241</name>
</gene>
<evidence type="ECO:0008006" key="5">
    <source>
        <dbReference type="Google" id="ProtNLM"/>
    </source>
</evidence>
<protein>
    <recommendedName>
        <fullName evidence="5">Extracellular membrane protein CFEM domain-containing protein</fullName>
    </recommendedName>
</protein>
<keyword evidence="2" id="KW-0732">Signal</keyword>
<dbReference type="OrthoDB" id="2507140at2759"/>
<dbReference type="RefSeq" id="XP_056539071.1">
    <property type="nucleotide sequence ID" value="XM_056691365.1"/>
</dbReference>
<comment type="caution">
    <text evidence="3">The sequence shown here is derived from an EMBL/GenBank/DDBJ whole genome shotgun (WGS) entry which is preliminary data.</text>
</comment>
<evidence type="ECO:0000256" key="1">
    <source>
        <dbReference type="SAM" id="MobiDB-lite"/>
    </source>
</evidence>
<reference evidence="3" key="2">
    <citation type="journal article" date="2023" name="IMA Fungus">
        <title>Comparative genomic study of the Penicillium genus elucidates a diverse pangenome and 15 lateral gene transfer events.</title>
        <authorList>
            <person name="Petersen C."/>
            <person name="Sorensen T."/>
            <person name="Nielsen M.R."/>
            <person name="Sondergaard T.E."/>
            <person name="Sorensen J.L."/>
            <person name="Fitzpatrick D.A."/>
            <person name="Frisvad J.C."/>
            <person name="Nielsen K.L."/>
        </authorList>
    </citation>
    <scope>NUCLEOTIDE SEQUENCE</scope>
    <source>
        <strain evidence="3">IBT 26290</strain>
    </source>
</reference>
<sequence>MRYRATQLLLLAATALLASAQDANPQLQSAPLQLQATAHRTTLTKSRIVDDCVKIMKESLQKCSEENWDCKCSGAANIANPDYLAAQSSSASDCATANAYDKGNTLVPDTWKTMNFKNDAHAPTAPSPDTPARATSTGGPTKSLNSLKESAKPSKGSAAVKTTGSWLALVALGLGAIF</sequence>
<evidence type="ECO:0000256" key="2">
    <source>
        <dbReference type="SAM" id="SignalP"/>
    </source>
</evidence>
<feature type="signal peptide" evidence="2">
    <location>
        <begin position="1"/>
        <end position="20"/>
    </location>
</feature>
<dbReference type="AlphaFoldDB" id="A0A9W9HMB7"/>
<accession>A0A9W9HMB7</accession>
<dbReference type="Proteomes" id="UP001149163">
    <property type="component" value="Unassembled WGS sequence"/>
</dbReference>
<feature type="chain" id="PRO_5040922424" description="Extracellular membrane protein CFEM domain-containing protein" evidence="2">
    <location>
        <begin position="21"/>
        <end position="178"/>
    </location>
</feature>
<dbReference type="GeneID" id="81430541"/>
<feature type="region of interest" description="Disordered" evidence="1">
    <location>
        <begin position="117"/>
        <end position="157"/>
    </location>
</feature>
<name>A0A9W9HMB7_9EURO</name>
<keyword evidence="4" id="KW-1185">Reference proteome</keyword>
<feature type="compositionally biased region" description="Polar residues" evidence="1">
    <location>
        <begin position="133"/>
        <end position="148"/>
    </location>
</feature>
<reference evidence="3" key="1">
    <citation type="submission" date="2022-11" db="EMBL/GenBank/DDBJ databases">
        <authorList>
            <person name="Petersen C."/>
        </authorList>
    </citation>
    <scope>NUCLEOTIDE SEQUENCE</scope>
    <source>
        <strain evidence="3">IBT 26290</strain>
    </source>
</reference>
<evidence type="ECO:0000313" key="4">
    <source>
        <dbReference type="Proteomes" id="UP001149163"/>
    </source>
</evidence>
<proteinExistence type="predicted"/>
<evidence type="ECO:0000313" key="3">
    <source>
        <dbReference type="EMBL" id="KAJ5152763.1"/>
    </source>
</evidence>
<organism evidence="3 4">
    <name type="scientific">Penicillium canariense</name>
    <dbReference type="NCBI Taxonomy" id="189055"/>
    <lineage>
        <taxon>Eukaryota</taxon>
        <taxon>Fungi</taxon>
        <taxon>Dikarya</taxon>
        <taxon>Ascomycota</taxon>
        <taxon>Pezizomycotina</taxon>
        <taxon>Eurotiomycetes</taxon>
        <taxon>Eurotiomycetidae</taxon>
        <taxon>Eurotiales</taxon>
        <taxon>Aspergillaceae</taxon>
        <taxon>Penicillium</taxon>
    </lineage>
</organism>